<evidence type="ECO:0000256" key="2">
    <source>
        <dbReference type="ARBA" id="ARBA00004613"/>
    </source>
</evidence>
<keyword evidence="9" id="KW-1185">Reference proteome</keyword>
<evidence type="ECO:0000256" key="5">
    <source>
        <dbReference type="ARBA" id="ARBA00022525"/>
    </source>
</evidence>
<evidence type="ECO:0000256" key="4">
    <source>
        <dbReference type="ARBA" id="ARBA00016244"/>
    </source>
</evidence>
<keyword evidence="8" id="KW-0966">Cell projection</keyword>
<dbReference type="Pfam" id="PF22638">
    <property type="entry name" value="FlgK_D1"/>
    <property type="match status" value="1"/>
</dbReference>
<protein>
    <recommendedName>
        <fullName evidence="4">Flagellar hook-associated protein 1</fullName>
    </recommendedName>
</protein>
<feature type="domain" description="Flagellar hook-associated protein FlgK helical" evidence="7">
    <location>
        <begin position="93"/>
        <end position="320"/>
    </location>
</feature>
<comment type="subcellular location">
    <subcellularLocation>
        <location evidence="1">Bacterial flagellum</location>
    </subcellularLocation>
    <subcellularLocation>
        <location evidence="2">Secreted</location>
    </subcellularLocation>
</comment>
<accession>A0ABZ0USR6</accession>
<organism evidence="8 9">
    <name type="scientific">Candidatus Trichorickettsia mobilis</name>
    <dbReference type="NCBI Taxonomy" id="1346319"/>
    <lineage>
        <taxon>Bacteria</taxon>
        <taxon>Pseudomonadati</taxon>
        <taxon>Pseudomonadota</taxon>
        <taxon>Alphaproteobacteria</taxon>
        <taxon>Rickettsiales</taxon>
        <taxon>Rickettsiaceae</taxon>
        <taxon>Rickettsieae</taxon>
        <taxon>Candidatus Trichorickettsia</taxon>
    </lineage>
</organism>
<dbReference type="InterPro" id="IPR002371">
    <property type="entry name" value="FlgK"/>
</dbReference>
<proteinExistence type="inferred from homology"/>
<dbReference type="EMBL" id="CP112932">
    <property type="protein sequence ID" value="WPY01070.1"/>
    <property type="molecule type" value="Genomic_DNA"/>
</dbReference>
<evidence type="ECO:0000256" key="1">
    <source>
        <dbReference type="ARBA" id="ARBA00004365"/>
    </source>
</evidence>
<dbReference type="InterPro" id="IPR053927">
    <property type="entry name" value="FlgK_helical"/>
</dbReference>
<reference evidence="8 9" key="1">
    <citation type="submission" date="2022-10" db="EMBL/GenBank/DDBJ databases">
        <title>Host association and intracellularity evolved multiple times independently in the Rickettsiales.</title>
        <authorList>
            <person name="Castelli M."/>
            <person name="Nardi T."/>
            <person name="Gammuto L."/>
            <person name="Bellinzona G."/>
            <person name="Sabaneyeva E."/>
            <person name="Potekhin A."/>
            <person name="Serra V."/>
            <person name="Petroni G."/>
            <person name="Sassera D."/>
        </authorList>
    </citation>
    <scope>NUCLEOTIDE SEQUENCE [LARGE SCALE GENOMIC DNA]</scope>
    <source>
        <strain evidence="8 9">Kr 154-4</strain>
    </source>
</reference>
<name>A0ABZ0USR6_9RICK</name>
<comment type="similarity">
    <text evidence="3">Belongs to the flagella basal body rod proteins family.</text>
</comment>
<evidence type="ECO:0000256" key="3">
    <source>
        <dbReference type="ARBA" id="ARBA00009677"/>
    </source>
</evidence>
<dbReference type="PANTHER" id="PTHR30033">
    <property type="entry name" value="FLAGELLAR HOOK-ASSOCIATED PROTEIN 1"/>
    <property type="match status" value="1"/>
</dbReference>
<sequence>MKVNYASLTEAKKALGDIADNIQRANVPQSSGIDPHFVEDVRGNVSRIESISIRRGDIQIAKALRSSITQVSGVGVIERSLQSLQQALGDPSDQSKSSLVMAVVNFTSSAKSLAANQDPSIKQFFVTNSIKLADTISDITTKIDALRYDADQNLQGSIQEANQIIRDLKVLNEQISISGSIRLFDQRDRLLNQLATHFDIRVRFGNRGEALVSSTNGGATILDQTGGYAQLSYAGLLSQEAMIGGASLNPVNLDWYNRDNQKISSTEVINSNSLMASQIAGGAISANIKLRDQILPDSKETLTALTKTIADRVNKMHNSGSPFPPKTKFTSNKLVSLSQIGSWGGGIKVAVVGSQGEEVEGSSGPIRDIEINLEKLPSLNGNGKPKVADIVKELNESLNSGISSNRLSIGEVFDQQPVGVAIPNQYLVNDIKLVGRSNIDNAGINAGILTFDFEIDGSQYSGSKVEILGVAVSGGGALVSQLPEAFNLAKGTHIRTNQPITVRGINAAHDIDVQIRVIGDNGVVREGTARFSVNAANPNMINQRVVGTPQAGNMHQAPPPGLITHLPIATARLVKADGSRINDDDVYTEGYLQIETTSKELALIIDSSDSKDLGFNTESATDRGFGHFFGFNDYFNWNEKSGELEVNPEIATDVNKISMGKVSLGGRVDIIKVGDTRATMDMLFAGNPAPGDTVTIAGQLFTFRAAGPLAANEVLIGGGLPATMANLANTITATNGLLVDAVSNGLDTITLAAKNPGLSGNNIQVAVNMGGGTNVTLTDGAAVVTGPLAIIPATILGGGTDKNANVTINSSRIGNASTQVVQLLSDLDKKMITVEGTKLVPTFSATLNGVTTIIASSLAGQLGTAKNDLKVAENVLETMTKLRNDNSGIDKQTEYLKTLDLQDLLNAITATIRITNDINKMIINSIAAAAA</sequence>
<keyword evidence="6" id="KW-0975">Bacterial flagellum</keyword>
<evidence type="ECO:0000259" key="7">
    <source>
        <dbReference type="Pfam" id="PF22638"/>
    </source>
</evidence>
<keyword evidence="8" id="KW-0282">Flagellum</keyword>
<keyword evidence="5" id="KW-0964">Secreted</keyword>
<evidence type="ECO:0000313" key="9">
    <source>
        <dbReference type="Proteomes" id="UP001326613"/>
    </source>
</evidence>
<evidence type="ECO:0000313" key="8">
    <source>
        <dbReference type="EMBL" id="WPY01070.1"/>
    </source>
</evidence>
<keyword evidence="8" id="KW-0969">Cilium</keyword>
<dbReference type="Proteomes" id="UP001326613">
    <property type="component" value="Chromosome"/>
</dbReference>
<dbReference type="PANTHER" id="PTHR30033:SF2">
    <property type="entry name" value="FLAGELLAR HOOK PROTEIN"/>
    <property type="match status" value="1"/>
</dbReference>
<evidence type="ECO:0000256" key="6">
    <source>
        <dbReference type="ARBA" id="ARBA00023143"/>
    </source>
</evidence>
<gene>
    <name evidence="8" type="ORF">Trichorick_00965</name>
</gene>
<dbReference type="RefSeq" id="WP_323737876.1">
    <property type="nucleotide sequence ID" value="NZ_CP112932.1"/>
</dbReference>